<dbReference type="PANTHER" id="PTHR10210:SF34">
    <property type="entry name" value="RIBOSE-PHOSPHATE PYROPHOSPHOKINASE 4"/>
    <property type="match status" value="1"/>
</dbReference>
<dbReference type="AlphaFoldDB" id="A0A438IPC6"/>
<dbReference type="EMBL" id="QGNW01000092">
    <property type="protein sequence ID" value="RVW98572.1"/>
    <property type="molecule type" value="Genomic_DNA"/>
</dbReference>
<protein>
    <submittedName>
        <fullName evidence="2">Ribose-phosphate pyrophosphokinase 4</fullName>
    </submittedName>
</protein>
<keyword evidence="2" id="KW-0418">Kinase</keyword>
<dbReference type="PANTHER" id="PTHR10210">
    <property type="entry name" value="RIBOSE-PHOSPHATE DIPHOSPHOKINASE FAMILY MEMBER"/>
    <property type="match status" value="1"/>
</dbReference>
<evidence type="ECO:0000313" key="2">
    <source>
        <dbReference type="EMBL" id="RVW98572.1"/>
    </source>
</evidence>
<dbReference type="SUPFAM" id="SSF53271">
    <property type="entry name" value="PRTase-like"/>
    <property type="match status" value="1"/>
</dbReference>
<proteinExistence type="inferred from homology"/>
<dbReference type="Proteomes" id="UP000288805">
    <property type="component" value="Unassembled WGS sequence"/>
</dbReference>
<dbReference type="GO" id="GO:0000287">
    <property type="term" value="F:magnesium ion binding"/>
    <property type="evidence" value="ECO:0007669"/>
    <property type="project" value="InterPro"/>
</dbReference>
<dbReference type="InterPro" id="IPR029057">
    <property type="entry name" value="PRTase-like"/>
</dbReference>
<dbReference type="Gene3D" id="3.40.50.2020">
    <property type="match status" value="1"/>
</dbReference>
<organism evidence="2 3">
    <name type="scientific">Vitis vinifera</name>
    <name type="common">Grape</name>
    <dbReference type="NCBI Taxonomy" id="29760"/>
    <lineage>
        <taxon>Eukaryota</taxon>
        <taxon>Viridiplantae</taxon>
        <taxon>Streptophyta</taxon>
        <taxon>Embryophyta</taxon>
        <taxon>Tracheophyta</taxon>
        <taxon>Spermatophyta</taxon>
        <taxon>Magnoliopsida</taxon>
        <taxon>eudicotyledons</taxon>
        <taxon>Gunneridae</taxon>
        <taxon>Pentapetalae</taxon>
        <taxon>rosids</taxon>
        <taxon>Vitales</taxon>
        <taxon>Vitaceae</taxon>
        <taxon>Viteae</taxon>
        <taxon>Vitis</taxon>
    </lineage>
</organism>
<reference evidence="2 3" key="1">
    <citation type="journal article" date="2018" name="PLoS Genet.">
        <title>Population sequencing reveals clonal diversity and ancestral inbreeding in the grapevine cultivar Chardonnay.</title>
        <authorList>
            <person name="Roach M.J."/>
            <person name="Johnson D.L."/>
            <person name="Bohlmann J."/>
            <person name="van Vuuren H.J."/>
            <person name="Jones S.J."/>
            <person name="Pretorius I.S."/>
            <person name="Schmidt S.A."/>
            <person name="Borneman A.R."/>
        </authorList>
    </citation>
    <scope>NUCLEOTIDE SEQUENCE [LARGE SCALE GENOMIC DNA]</scope>
    <source>
        <strain evidence="3">cv. Chardonnay</strain>
        <tissue evidence="2">Leaf</tissue>
    </source>
</reference>
<evidence type="ECO:0000256" key="1">
    <source>
        <dbReference type="ARBA" id="ARBA00006478"/>
    </source>
</evidence>
<name>A0A438IPC6_VITVI</name>
<comment type="caution">
    <text evidence="2">The sequence shown here is derived from an EMBL/GenBank/DDBJ whole genome shotgun (WGS) entry which is preliminary data.</text>
</comment>
<dbReference type="GO" id="GO:0016301">
    <property type="term" value="F:kinase activity"/>
    <property type="evidence" value="ECO:0007669"/>
    <property type="project" value="UniProtKB-KW"/>
</dbReference>
<accession>A0A438IPC6</accession>
<dbReference type="GO" id="GO:0009165">
    <property type="term" value="P:nucleotide biosynthetic process"/>
    <property type="evidence" value="ECO:0007669"/>
    <property type="project" value="InterPro"/>
</dbReference>
<comment type="similarity">
    <text evidence="1">Belongs to the ribose-phosphate pyrophosphokinase family.</text>
</comment>
<keyword evidence="2" id="KW-0808">Transferase</keyword>
<dbReference type="InterPro" id="IPR005946">
    <property type="entry name" value="Rib-P_diPkinase"/>
</dbReference>
<gene>
    <name evidence="2" type="primary">PRS4_1</name>
    <name evidence="2" type="ORF">CK203_032197</name>
</gene>
<evidence type="ECO:0000313" key="3">
    <source>
        <dbReference type="Proteomes" id="UP000288805"/>
    </source>
</evidence>
<sequence length="134" mass="15070">MEIAIRFTDFSIHSVAVTPGHSSLQIRLSIMFTAFCFYLSRCDPGWWVFFSFLLLADQKVLAAHGASKVSAYVTHSVFPKRSWERFIHKNDGSEKAFTYFWTTDSCPLTVKAIGNRAPFEILSLAGSIAEALQI</sequence>